<keyword evidence="3" id="KW-1185">Reference proteome</keyword>
<evidence type="ECO:0000256" key="1">
    <source>
        <dbReference type="SAM" id="MobiDB-lite"/>
    </source>
</evidence>
<organism evidence="2 3">
    <name type="scientific">Effrenium voratum</name>
    <dbReference type="NCBI Taxonomy" id="2562239"/>
    <lineage>
        <taxon>Eukaryota</taxon>
        <taxon>Sar</taxon>
        <taxon>Alveolata</taxon>
        <taxon>Dinophyceae</taxon>
        <taxon>Suessiales</taxon>
        <taxon>Symbiodiniaceae</taxon>
        <taxon>Effrenium</taxon>
    </lineage>
</organism>
<proteinExistence type="predicted"/>
<protein>
    <submittedName>
        <fullName evidence="2">Uncharacterized protein</fullName>
    </submittedName>
</protein>
<evidence type="ECO:0000313" key="2">
    <source>
        <dbReference type="EMBL" id="CAJ1407444.1"/>
    </source>
</evidence>
<name>A0AA36JKQ2_9DINO</name>
<comment type="caution">
    <text evidence="2">The sequence shown here is derived from an EMBL/GenBank/DDBJ whole genome shotgun (WGS) entry which is preliminary data.</text>
</comment>
<gene>
    <name evidence="2" type="ORF">EVOR1521_LOCUS29137</name>
</gene>
<dbReference type="AlphaFoldDB" id="A0AA36JKQ2"/>
<feature type="compositionally biased region" description="Low complexity" evidence="1">
    <location>
        <begin position="62"/>
        <end position="73"/>
    </location>
</feature>
<feature type="compositionally biased region" description="Low complexity" evidence="1">
    <location>
        <begin position="101"/>
        <end position="110"/>
    </location>
</feature>
<dbReference type="Proteomes" id="UP001178507">
    <property type="component" value="Unassembled WGS sequence"/>
</dbReference>
<dbReference type="EMBL" id="CAUJNA010003672">
    <property type="protein sequence ID" value="CAJ1407444.1"/>
    <property type="molecule type" value="Genomic_DNA"/>
</dbReference>
<sequence length="144" mass="16505">MYYVELHFEKSVLTHALSKHVHRFDYRDGMAVRKRPKRVEVLKEPGFSSLPEEPEELRQSRRSSPGSPRSPRSFGAPKAPPRLPTCAEGKAVSPSPPPQSRPSSSQQLPRVFTGEVEHWSEWSFLQHMPEYMNGLLEASERRLL</sequence>
<accession>A0AA36JKQ2</accession>
<feature type="region of interest" description="Disordered" evidence="1">
    <location>
        <begin position="35"/>
        <end position="110"/>
    </location>
</feature>
<reference evidence="2" key="1">
    <citation type="submission" date="2023-08" db="EMBL/GenBank/DDBJ databases">
        <authorList>
            <person name="Chen Y."/>
            <person name="Shah S."/>
            <person name="Dougan E. K."/>
            <person name="Thang M."/>
            <person name="Chan C."/>
        </authorList>
    </citation>
    <scope>NUCLEOTIDE SEQUENCE</scope>
</reference>
<evidence type="ECO:0000313" key="3">
    <source>
        <dbReference type="Proteomes" id="UP001178507"/>
    </source>
</evidence>